<dbReference type="HOGENOM" id="CLU_173404_0_0_5"/>
<dbReference type="EMBL" id="AP009384">
    <property type="protein sequence ID" value="BAF90003.1"/>
    <property type="molecule type" value="Genomic_DNA"/>
</dbReference>
<reference evidence="1 2" key="1">
    <citation type="journal article" date="2007" name="Appl. Environ. Microbiol.">
        <title>Rhizobial factors required for stem nodule maturation and maintenance in Sesbania rostrata-Azorhizobium caulinodans ORS571 symbiosis.</title>
        <authorList>
            <person name="Suzuki S."/>
            <person name="Aono T."/>
            <person name="Lee KB."/>
            <person name="Suzuki T."/>
            <person name="Liu CT."/>
            <person name="Miwa H."/>
            <person name="Wakao S."/>
            <person name="Iki T."/>
            <person name="Oyaizu H."/>
        </authorList>
    </citation>
    <scope>NUCLEOTIDE SEQUENCE [LARGE SCALE GENOMIC DNA]</scope>
    <source>
        <strain evidence="2">ATCC 43989 / DSM 5975 / JCM 20966 / LMG 6465 / NBRC 14845 / NCIMB 13405 / ORS 571</strain>
    </source>
</reference>
<proteinExistence type="predicted"/>
<dbReference type="AlphaFoldDB" id="A8IL94"/>
<reference evidence="1 2" key="5">
    <citation type="journal article" date="2010" name="Appl. Environ. Microbiol.">
        <title>phrR-like gene praR of Azorhizobium caulinodans ORS571 is essential for symbiosis with Sesbania rostrata and is involved in expression of reb genes.</title>
        <authorList>
            <person name="Akiba N."/>
            <person name="Aono T."/>
            <person name="Toyazaki H."/>
            <person name="Sato S."/>
            <person name="Oyaizu H."/>
        </authorList>
    </citation>
    <scope>NUCLEOTIDE SEQUENCE [LARGE SCALE GENOMIC DNA]</scope>
    <source>
        <strain evidence="2">ATCC 43989 / DSM 5975 / JCM 20966 / LMG 6465 / NBRC 14845 / NCIMB 13405 / ORS 571</strain>
    </source>
</reference>
<name>A8IL94_AZOC5</name>
<reference evidence="2" key="2">
    <citation type="submission" date="2007-04" db="EMBL/GenBank/DDBJ databases">
        <title>Complete genome sequence of the nitrogen-fixing bacterium Azorhizobium caulinodans ORS571.</title>
        <authorList>
            <person name="Lee K.B."/>
            <person name="Backer P.D."/>
            <person name="Aono T."/>
            <person name="Liu C.T."/>
            <person name="Suzuki S."/>
            <person name="Suzuki T."/>
            <person name="Kaneko T."/>
            <person name="Yamada M."/>
            <person name="Tabata S."/>
            <person name="Kupfer D.M."/>
            <person name="Najar F.Z."/>
            <person name="Wiley G.B."/>
            <person name="Roe B."/>
            <person name="Binnewies T."/>
            <person name="Ussery D."/>
            <person name="Vereecke D."/>
            <person name="Gevers D."/>
            <person name="Holsters M."/>
            <person name="Oyaizu H."/>
        </authorList>
    </citation>
    <scope>NUCLEOTIDE SEQUENCE [LARGE SCALE GENOMIC DNA]</scope>
    <source>
        <strain evidence="2">ATCC 43989 / DSM 5975 / JCM 20966 / LMG 6465 / NBRC 14845 / NCIMB 13405 / ORS 571</strain>
    </source>
</reference>
<dbReference type="STRING" id="438753.AZC_4005"/>
<reference evidence="1 2" key="3">
    <citation type="journal article" date="2008" name="BMC Genomics">
        <title>The genome of the versatile nitrogen fixer Azorhizobium caulinodans ORS571.</title>
        <authorList>
            <person name="Lee KB."/>
            <person name="Backer P.D."/>
            <person name="Aono T."/>
            <person name="Liu CT."/>
            <person name="Suzuki S."/>
            <person name="Suzuki T."/>
            <person name="Kaneko T."/>
            <person name="Yamada M."/>
            <person name="Tabata S."/>
            <person name="Kupfer D.M."/>
            <person name="Najar F.Z."/>
            <person name="Wiley G.B."/>
            <person name="Roe B."/>
            <person name="Binnewies T.T."/>
            <person name="Ussery D.W."/>
            <person name="D'Haeze W."/>
            <person name="Herder J.D."/>
            <person name="Gevers D."/>
            <person name="Vereecke D."/>
            <person name="Holsters M."/>
            <person name="Oyaizu H."/>
        </authorList>
    </citation>
    <scope>NUCLEOTIDE SEQUENCE [LARGE SCALE GENOMIC DNA]</scope>
    <source>
        <strain evidence="2">ATCC 43989 / DSM 5975 / JCM 20966 / LMG 6465 / NBRC 14845 / NCIMB 13405 / ORS 571</strain>
    </source>
</reference>
<keyword evidence="2" id="KW-1185">Reference proteome</keyword>
<dbReference type="KEGG" id="azc:AZC_4005"/>
<gene>
    <name evidence="1" type="ordered locus">AZC_4005</name>
</gene>
<evidence type="ECO:0000313" key="1">
    <source>
        <dbReference type="EMBL" id="BAF90003.1"/>
    </source>
</evidence>
<accession>A8IL94</accession>
<dbReference type="Proteomes" id="UP000000270">
    <property type="component" value="Chromosome"/>
</dbReference>
<protein>
    <submittedName>
        <fullName evidence="1">Uncharacterized protein</fullName>
    </submittedName>
</protein>
<evidence type="ECO:0000313" key="2">
    <source>
        <dbReference type="Proteomes" id="UP000000270"/>
    </source>
</evidence>
<reference evidence="1 2" key="4">
    <citation type="journal article" date="2009" name="Appl. Environ. Microbiol.">
        <title>Comparative genome-wide transcriptional profiling of Azorhizobium caulinodans ORS571 grown under free-living and symbiotic conditions.</title>
        <authorList>
            <person name="Tsukada S."/>
            <person name="Aono T."/>
            <person name="Akiba N."/>
            <person name="Lee KB."/>
            <person name="Liu CT."/>
            <person name="Toyazaki H."/>
            <person name="Oyaizu H."/>
        </authorList>
    </citation>
    <scope>NUCLEOTIDE SEQUENCE [LARGE SCALE GENOMIC DNA]</scope>
    <source>
        <strain evidence="2">ATCC 43989 / DSM 5975 / JCM 20966 / LMG 6465 / NBRC 14845 / NCIMB 13405 / ORS 571</strain>
    </source>
</reference>
<sequence length="93" mass="10261">MACDRCDALCLDWPIRTPGELEHALTVARDNLADGTLTEQPDHPDNSVLRMGQDRGWPDIVSVDFTCTTCGARFHLACETYHGGGGGWSFRPR</sequence>
<dbReference type="RefSeq" id="WP_012172525.1">
    <property type="nucleotide sequence ID" value="NC_009937.1"/>
</dbReference>
<reference evidence="1 2" key="6">
    <citation type="journal article" date="2011" name="Appl. Environ. Microbiol.">
        <title>Involvement of the azorhizobial chromosome partition gene (parA) in the onset of bacteroid differentiation during Sesbania rostrata stem nodule development.</title>
        <authorList>
            <person name="Liu CT."/>
            <person name="Lee KB."/>
            <person name="Wang YS."/>
            <person name="Peng MH."/>
            <person name="Lee KT."/>
            <person name="Suzuki S."/>
            <person name="Suzuki T."/>
            <person name="Oyaizu H."/>
        </authorList>
    </citation>
    <scope>NUCLEOTIDE SEQUENCE [LARGE SCALE GENOMIC DNA]</scope>
    <source>
        <strain evidence="2">ATCC 43989 / DSM 5975 / JCM 20966 / LMG 6465 / NBRC 14845 / NCIMB 13405 / ORS 571</strain>
    </source>
</reference>
<dbReference type="eggNOG" id="ENOG5033B4W">
    <property type="taxonomic scope" value="Bacteria"/>
</dbReference>
<organism evidence="1 2">
    <name type="scientific">Azorhizobium caulinodans (strain ATCC 43989 / DSM 5975 / JCM 20966 / LMG 6465 / NBRC 14845 / NCIMB 13405 / ORS 571)</name>
    <dbReference type="NCBI Taxonomy" id="438753"/>
    <lineage>
        <taxon>Bacteria</taxon>
        <taxon>Pseudomonadati</taxon>
        <taxon>Pseudomonadota</taxon>
        <taxon>Alphaproteobacteria</taxon>
        <taxon>Hyphomicrobiales</taxon>
        <taxon>Xanthobacteraceae</taxon>
        <taxon>Azorhizobium</taxon>
    </lineage>
</organism>